<feature type="compositionally biased region" description="Low complexity" evidence="1">
    <location>
        <begin position="600"/>
        <end position="617"/>
    </location>
</feature>
<feature type="region of interest" description="Disordered" evidence="1">
    <location>
        <begin position="105"/>
        <end position="154"/>
    </location>
</feature>
<gene>
    <name evidence="2" type="ORF">FRACYDRAFT_250816</name>
</gene>
<feature type="compositionally biased region" description="Low complexity" evidence="1">
    <location>
        <begin position="416"/>
        <end position="431"/>
    </location>
</feature>
<feature type="compositionally biased region" description="Low complexity" evidence="1">
    <location>
        <begin position="469"/>
        <end position="500"/>
    </location>
</feature>
<evidence type="ECO:0000313" key="2">
    <source>
        <dbReference type="EMBL" id="OEU07790.1"/>
    </source>
</evidence>
<organism evidence="2 3">
    <name type="scientific">Fragilariopsis cylindrus CCMP1102</name>
    <dbReference type="NCBI Taxonomy" id="635003"/>
    <lineage>
        <taxon>Eukaryota</taxon>
        <taxon>Sar</taxon>
        <taxon>Stramenopiles</taxon>
        <taxon>Ochrophyta</taxon>
        <taxon>Bacillariophyta</taxon>
        <taxon>Bacillariophyceae</taxon>
        <taxon>Bacillariophycidae</taxon>
        <taxon>Bacillariales</taxon>
        <taxon>Bacillariaceae</taxon>
        <taxon>Fragilariopsis</taxon>
    </lineage>
</organism>
<feature type="compositionally biased region" description="Polar residues" evidence="1">
    <location>
        <begin position="537"/>
        <end position="549"/>
    </location>
</feature>
<accession>A0A1E7EPA7</accession>
<dbReference type="EMBL" id="KV784384">
    <property type="protein sequence ID" value="OEU07790.1"/>
    <property type="molecule type" value="Genomic_DNA"/>
</dbReference>
<dbReference type="KEGG" id="fcy:FRACYDRAFT_250816"/>
<name>A0A1E7EPA7_9STRA</name>
<dbReference type="PANTHER" id="PTHR20916:SF26">
    <property type="entry name" value="CYSTEINE-RICH PROTEIN 2-BINDING PROTEIN"/>
    <property type="match status" value="1"/>
</dbReference>
<keyword evidence="3" id="KW-1185">Reference proteome</keyword>
<dbReference type="GO" id="GO:0004402">
    <property type="term" value="F:histone acetyltransferase activity"/>
    <property type="evidence" value="ECO:0007669"/>
    <property type="project" value="TreeGrafter"/>
</dbReference>
<feature type="compositionally biased region" description="Acidic residues" evidence="1">
    <location>
        <begin position="138"/>
        <end position="152"/>
    </location>
</feature>
<feature type="compositionally biased region" description="Basic residues" evidence="1">
    <location>
        <begin position="618"/>
        <end position="637"/>
    </location>
</feature>
<protein>
    <submittedName>
        <fullName evidence="2">Uncharacterized protein</fullName>
    </submittedName>
</protein>
<feature type="region of interest" description="Disordered" evidence="1">
    <location>
        <begin position="43"/>
        <end position="89"/>
    </location>
</feature>
<dbReference type="InParanoid" id="A0A1E7EPA7"/>
<sequence>MKKNINNRMKYSKTETKKMKNMNKTLKGSANVHFQDGTKTKTAIRGGVLKSRATGGLTTDARNDDASSPKSLDNGRMEDDTYYGNDMDDDIRDGIVSVKQIIEQYPQPNKQLHHHRYRGISVDDDRTRSSDNNNASRDDDDFTYSSTYDDDSTNFGIEEATGTFEDFVKQWDEESTNIDASNIDAVTDALATAVSYEDFVKNTVTDALVTTVGCDGIIDASSYDDDDDDDHEDDGEGIMMCFGAELLKHYLGLSSYSDPDKSNKKTPSQSPEKSLVADDDDNETAATTAIEVTLAATTTAIEVTLRNTTSTTMCITVSPINLSCSSYNERRRINHNNNNNNNNIGNGNGKIDIKIKELQQIQSASTTTIGMDDIAVRNPFFLLASSSSSSNYPSESNNTNHITTTTEDAAAATAVGVGSSDDSNSNNNSNKNDIKSKELPQVQSASITTVGMDDIVVRYPFFLLASSSSSSNYSLESNNDNHTKNTTTTEDAVAATVVDVGSKDDEDEEDDNLKENNNDVTNIAVGNPTSSSSSSSITDMVTGSVDSLGSSIETNNNNESKNNNSISHGGSAETQIREAEETKIAVEIYPRKQLLPVASPPTTTTTTTSEKSRSSSSPKKRNNKKRWWSRKNSRYAC</sequence>
<evidence type="ECO:0000256" key="1">
    <source>
        <dbReference type="SAM" id="MobiDB-lite"/>
    </source>
</evidence>
<dbReference type="AlphaFoldDB" id="A0A1E7EPA7"/>
<evidence type="ECO:0000313" key="3">
    <source>
        <dbReference type="Proteomes" id="UP000095751"/>
    </source>
</evidence>
<feature type="compositionally biased region" description="Basic and acidic residues" evidence="1">
    <location>
        <begin position="61"/>
        <end position="79"/>
    </location>
</feature>
<feature type="compositionally biased region" description="Low complexity" evidence="1">
    <location>
        <begin position="550"/>
        <end position="567"/>
    </location>
</feature>
<feature type="region of interest" description="Disordered" evidence="1">
    <location>
        <begin position="594"/>
        <end position="637"/>
    </location>
</feature>
<dbReference type="Proteomes" id="UP000095751">
    <property type="component" value="Unassembled WGS sequence"/>
</dbReference>
<feature type="region of interest" description="Disordered" evidence="1">
    <location>
        <begin position="469"/>
        <end position="576"/>
    </location>
</feature>
<feature type="region of interest" description="Disordered" evidence="1">
    <location>
        <begin position="416"/>
        <end position="437"/>
    </location>
</feature>
<proteinExistence type="predicted"/>
<feature type="region of interest" description="Disordered" evidence="1">
    <location>
        <begin position="257"/>
        <end position="282"/>
    </location>
</feature>
<reference evidence="2 3" key="1">
    <citation type="submission" date="2016-09" db="EMBL/GenBank/DDBJ databases">
        <title>Extensive genetic diversity and differential bi-allelic expression allows diatom success in the polar Southern Ocean.</title>
        <authorList>
            <consortium name="DOE Joint Genome Institute"/>
            <person name="Mock T."/>
            <person name="Otillar R.P."/>
            <person name="Strauss J."/>
            <person name="Dupont C."/>
            <person name="Frickenhaus S."/>
            <person name="Maumus F."/>
            <person name="Mcmullan M."/>
            <person name="Sanges R."/>
            <person name="Schmutz J."/>
            <person name="Toseland A."/>
            <person name="Valas R."/>
            <person name="Veluchamy A."/>
            <person name="Ward B.J."/>
            <person name="Allen A."/>
            <person name="Barry K."/>
            <person name="Falciatore A."/>
            <person name="Ferrante M."/>
            <person name="Fortunato A.E."/>
            <person name="Gloeckner G."/>
            <person name="Gruber A."/>
            <person name="Hipkin R."/>
            <person name="Janech M."/>
            <person name="Kroth P."/>
            <person name="Leese F."/>
            <person name="Lindquist E."/>
            <person name="Lyon B.R."/>
            <person name="Martin J."/>
            <person name="Mayer C."/>
            <person name="Parker M."/>
            <person name="Quesneville H."/>
            <person name="Raymond J."/>
            <person name="Uhlig C."/>
            <person name="Valentin K.U."/>
            <person name="Worden A.Z."/>
            <person name="Armbrust E.V."/>
            <person name="Bowler C."/>
            <person name="Green B."/>
            <person name="Moulton V."/>
            <person name="Van Oosterhout C."/>
            <person name="Grigoriev I."/>
        </authorList>
    </citation>
    <scope>NUCLEOTIDE SEQUENCE [LARGE SCALE GENOMIC DNA]</scope>
    <source>
        <strain evidence="2 3">CCMP1102</strain>
    </source>
</reference>
<dbReference type="PANTHER" id="PTHR20916">
    <property type="entry name" value="CYSTEINE AND GLYCINE-RICH PROTEIN 2 BINDING PROTEIN"/>
    <property type="match status" value="1"/>
</dbReference>